<accession>A0A242MAD9</accession>
<dbReference type="EMBL" id="NBTY01000174">
    <property type="protein sequence ID" value="OTP68245.1"/>
    <property type="molecule type" value="Genomic_DNA"/>
</dbReference>
<gene>
    <name evidence="1" type="ORF">PAMC26510_29470</name>
</gene>
<reference evidence="1 2" key="1">
    <citation type="submission" date="2017-03" db="EMBL/GenBank/DDBJ databases">
        <title>Genome analysis of strain PAMC 26510.</title>
        <authorList>
            <person name="Oh H.-M."/>
            <person name="Yang J.-A."/>
        </authorList>
    </citation>
    <scope>NUCLEOTIDE SEQUENCE [LARGE SCALE GENOMIC DNA]</scope>
    <source>
        <strain evidence="1 2">PAMC 26510</strain>
    </source>
</reference>
<proteinExistence type="predicted"/>
<protein>
    <submittedName>
        <fullName evidence="1">Uncharacterized protein</fullName>
    </submittedName>
</protein>
<evidence type="ECO:0000313" key="1">
    <source>
        <dbReference type="EMBL" id="OTP68245.1"/>
    </source>
</evidence>
<dbReference type="AlphaFoldDB" id="A0A242MAD9"/>
<organism evidence="1 2">
    <name type="scientific">Caballeronia sordidicola</name>
    <name type="common">Burkholderia sordidicola</name>
    <dbReference type="NCBI Taxonomy" id="196367"/>
    <lineage>
        <taxon>Bacteria</taxon>
        <taxon>Pseudomonadati</taxon>
        <taxon>Pseudomonadota</taxon>
        <taxon>Betaproteobacteria</taxon>
        <taxon>Burkholderiales</taxon>
        <taxon>Burkholderiaceae</taxon>
        <taxon>Caballeronia</taxon>
    </lineage>
</organism>
<name>A0A242MAD9_CABSO</name>
<dbReference type="Proteomes" id="UP000194546">
    <property type="component" value="Unassembled WGS sequence"/>
</dbReference>
<evidence type="ECO:0000313" key="2">
    <source>
        <dbReference type="Proteomes" id="UP000194546"/>
    </source>
</evidence>
<comment type="caution">
    <text evidence="1">The sequence shown here is derived from an EMBL/GenBank/DDBJ whole genome shotgun (WGS) entry which is preliminary data.</text>
</comment>
<sequence>MRLRSIFDQLVHELRRYNMLWGLNANSANTLQFERIYREYPALPEDRFNGVQISPEEAARSRQSSRHA</sequence>